<reference evidence="1" key="1">
    <citation type="submission" date="2023-11" db="EMBL/GenBank/DDBJ databases">
        <title>Genome sequence of Cyanobacterium aponinum BCRC AL20115.</title>
        <authorList>
            <person name="Chang H.-Y."/>
            <person name="Lin K.-M."/>
            <person name="Hsueh H.-T."/>
            <person name="Chu H.-A."/>
            <person name="Kuo C.-H."/>
        </authorList>
    </citation>
    <scope>NUCLEOTIDE SEQUENCE</scope>
    <source>
        <strain evidence="1">AL20115</strain>
    </source>
</reference>
<proteinExistence type="predicted"/>
<evidence type="ECO:0000313" key="1">
    <source>
        <dbReference type="EMBL" id="WPF87452.1"/>
    </source>
</evidence>
<name>A0AAF0ZEL6_9CHRO</name>
<dbReference type="AlphaFoldDB" id="A0AAF0ZEL6"/>
<organism evidence="1">
    <name type="scientific">Cyanobacterium aponinum AL20115</name>
    <dbReference type="NCBI Taxonomy" id="3090662"/>
    <lineage>
        <taxon>Bacteria</taxon>
        <taxon>Bacillati</taxon>
        <taxon>Cyanobacteriota</taxon>
        <taxon>Cyanophyceae</taxon>
        <taxon>Oscillatoriophycideae</taxon>
        <taxon>Chroococcales</taxon>
        <taxon>Geminocystaceae</taxon>
        <taxon>Cyanobacterium</taxon>
    </lineage>
</organism>
<accession>A0AAF0ZEL6</accession>
<protein>
    <recommendedName>
        <fullName evidence="2">DnaD domain-containing protein</fullName>
    </recommendedName>
</protein>
<gene>
    <name evidence="1" type="ORF">SAY89_11620</name>
</gene>
<dbReference type="RefSeq" id="WP_015218175.1">
    <property type="nucleotide sequence ID" value="NZ_CP138348.1"/>
</dbReference>
<evidence type="ECO:0008006" key="2">
    <source>
        <dbReference type="Google" id="ProtNLM"/>
    </source>
</evidence>
<sequence length="174" mass="20722">MIIDLQWTLDQFLYKNVNESLSQIQESIILMKYYSFDLSGYQFRELIVKWTKIYPHNWLPLAVTEAIYQGRLKAISVEQILNVWQKKGKIQHSFNYEFVRLVKPDFSEEELNKYLEITGSFLSDLLSQENISRDYNCNDHDNNYIDANLTVNDFNPVEDFSHCFQKLRGFITNK</sequence>
<dbReference type="EMBL" id="CP138348">
    <property type="protein sequence ID" value="WPF87452.1"/>
    <property type="molecule type" value="Genomic_DNA"/>
</dbReference>